<comment type="similarity">
    <text evidence="1">Belongs to the bacterial sugar transferase family.</text>
</comment>
<gene>
    <name evidence="4" type="ORF">WMO65_15095</name>
</gene>
<keyword evidence="2" id="KW-1133">Transmembrane helix</keyword>
<keyword evidence="2" id="KW-0812">Transmembrane</keyword>
<dbReference type="GO" id="GO:0016740">
    <property type="term" value="F:transferase activity"/>
    <property type="evidence" value="ECO:0007669"/>
    <property type="project" value="UniProtKB-KW"/>
</dbReference>
<dbReference type="InterPro" id="IPR003362">
    <property type="entry name" value="Bact_transf"/>
</dbReference>
<evidence type="ECO:0000313" key="4">
    <source>
        <dbReference type="EMBL" id="MEQ2432333.1"/>
    </source>
</evidence>
<dbReference type="Pfam" id="PF02397">
    <property type="entry name" value="Bac_transf"/>
    <property type="match status" value="1"/>
</dbReference>
<dbReference type="PANTHER" id="PTHR30576:SF0">
    <property type="entry name" value="UNDECAPRENYL-PHOSPHATE N-ACETYLGALACTOSAMINYL 1-PHOSPHATE TRANSFERASE-RELATED"/>
    <property type="match status" value="1"/>
</dbReference>
<evidence type="ECO:0000259" key="3">
    <source>
        <dbReference type="Pfam" id="PF02397"/>
    </source>
</evidence>
<keyword evidence="4" id="KW-0808">Transferase</keyword>
<dbReference type="EC" id="2.7.8.-" evidence="4"/>
<reference evidence="4 5" key="1">
    <citation type="submission" date="2024-03" db="EMBL/GenBank/DDBJ databases">
        <title>Human intestinal bacterial collection.</title>
        <authorList>
            <person name="Pauvert C."/>
            <person name="Hitch T.C.A."/>
            <person name="Clavel T."/>
        </authorList>
    </citation>
    <scope>NUCLEOTIDE SEQUENCE [LARGE SCALE GENOMIC DNA]</scope>
    <source>
        <strain evidence="4 5">CLA-SR-H028</strain>
    </source>
</reference>
<keyword evidence="2" id="KW-0472">Membrane</keyword>
<name>A0ABV1DRE6_9FIRM</name>
<feature type="domain" description="Bacterial sugar transferase" evidence="3">
    <location>
        <begin position="36"/>
        <end position="142"/>
    </location>
</feature>
<comment type="caution">
    <text evidence="4">The sequence shown here is derived from an EMBL/GenBank/DDBJ whole genome shotgun (WGS) entry which is preliminary data.</text>
</comment>
<protein>
    <submittedName>
        <fullName evidence="4">Sugar transferase</fullName>
        <ecNumber evidence="4">2.7.8.-</ecNumber>
    </submittedName>
</protein>
<dbReference type="PANTHER" id="PTHR30576">
    <property type="entry name" value="COLANIC BIOSYNTHESIS UDP-GLUCOSE LIPID CARRIER TRANSFERASE"/>
    <property type="match status" value="1"/>
</dbReference>
<sequence>MKMLREWDELPDFMRTEEVRPYYVILKKKNKSLIAKRAFDLLAAVIGLTILGPIMIVIAVLIARDSKGGVFFRQERITQYGRKFRVHKFRTMVADAEKLGSQVTVSNDMRVTKIGAVLRKYRLDELPQLLDILSGDSGIIGTTKKNLDFTRVSLA</sequence>
<accession>A0ABV1DRE6</accession>
<dbReference type="EMBL" id="JBBMFP010000013">
    <property type="protein sequence ID" value="MEQ2432333.1"/>
    <property type="molecule type" value="Genomic_DNA"/>
</dbReference>
<evidence type="ECO:0000256" key="1">
    <source>
        <dbReference type="ARBA" id="ARBA00006464"/>
    </source>
</evidence>
<proteinExistence type="inferred from homology"/>
<dbReference type="RefSeq" id="WP_349064377.1">
    <property type="nucleotide sequence ID" value="NZ_JBBMFP010000013.1"/>
</dbReference>
<organism evidence="4 5">
    <name type="scientific">Blautia caccae</name>
    <dbReference type="NCBI Taxonomy" id="3133175"/>
    <lineage>
        <taxon>Bacteria</taxon>
        <taxon>Bacillati</taxon>
        <taxon>Bacillota</taxon>
        <taxon>Clostridia</taxon>
        <taxon>Lachnospirales</taxon>
        <taxon>Lachnospiraceae</taxon>
        <taxon>Blautia</taxon>
    </lineage>
</organism>
<evidence type="ECO:0000256" key="2">
    <source>
        <dbReference type="SAM" id="Phobius"/>
    </source>
</evidence>
<evidence type="ECO:0000313" key="5">
    <source>
        <dbReference type="Proteomes" id="UP001457898"/>
    </source>
</evidence>
<feature type="transmembrane region" description="Helical" evidence="2">
    <location>
        <begin position="41"/>
        <end position="63"/>
    </location>
</feature>
<dbReference type="Proteomes" id="UP001457898">
    <property type="component" value="Unassembled WGS sequence"/>
</dbReference>
<keyword evidence="5" id="KW-1185">Reference proteome</keyword>